<dbReference type="AlphaFoldDB" id="A0A0W0SCL4"/>
<evidence type="ECO:0000313" key="3">
    <source>
        <dbReference type="Proteomes" id="UP000054921"/>
    </source>
</evidence>
<dbReference type="Proteomes" id="UP000054921">
    <property type="component" value="Unassembled WGS sequence"/>
</dbReference>
<protein>
    <recommendedName>
        <fullName evidence="4">Dot/Icm T4SS effector</fullName>
    </recommendedName>
</protein>
<feature type="compositionally biased region" description="Polar residues" evidence="1">
    <location>
        <begin position="271"/>
        <end position="281"/>
    </location>
</feature>
<evidence type="ECO:0000313" key="2">
    <source>
        <dbReference type="EMBL" id="KTC80881.1"/>
    </source>
</evidence>
<evidence type="ECO:0008006" key="4">
    <source>
        <dbReference type="Google" id="ProtNLM"/>
    </source>
</evidence>
<feature type="compositionally biased region" description="Basic and acidic residues" evidence="1">
    <location>
        <begin position="258"/>
        <end position="268"/>
    </location>
</feature>
<evidence type="ECO:0000256" key="1">
    <source>
        <dbReference type="SAM" id="MobiDB-lite"/>
    </source>
</evidence>
<dbReference type="RefSeq" id="WP_058388147.1">
    <property type="nucleotide sequence ID" value="NZ_LNXW01000013.1"/>
</dbReference>
<sequence length="328" mass="37081">MVFTYEELIALENPYEHLSDGDALAENAKAFETLSGKEKIAIATKIIAACPEAKFKQYGHHIKALGGLIKDEGSFHSVITEAYQVRQRINSLLDPRNKSPHVLFSAKEFNPAPFSQFSALAKQLLECNESEIAERFALCVPEQERHQIAFNVGIAFPKSILKEKINHAFLLRRNIEKLLLGDTPDKFFTSRDYDGDSCRMFVNMFRVLLKGQEESIAGKLCALESVSRSSVKRHLELLHTEAFDETNPFKLIADAINKKESSEQKKNESQGSNRNGLFNRSPTPPKKSLSMEQFDLSSEAEDEKELSSEGSSENKEEEYFEESNFTPF</sequence>
<feature type="region of interest" description="Disordered" evidence="1">
    <location>
        <begin position="258"/>
        <end position="328"/>
    </location>
</feature>
<proteinExistence type="predicted"/>
<organism evidence="2 3">
    <name type="scientific">Legionella cherrii</name>
    <dbReference type="NCBI Taxonomy" id="28084"/>
    <lineage>
        <taxon>Bacteria</taxon>
        <taxon>Pseudomonadati</taxon>
        <taxon>Pseudomonadota</taxon>
        <taxon>Gammaproteobacteria</taxon>
        <taxon>Legionellales</taxon>
        <taxon>Legionellaceae</taxon>
        <taxon>Legionella</taxon>
    </lineage>
</organism>
<dbReference type="OrthoDB" id="5652954at2"/>
<reference evidence="2 3" key="1">
    <citation type="submission" date="2015-11" db="EMBL/GenBank/DDBJ databases">
        <title>Genomic analysis of 38 Legionella species identifies large and diverse effector repertoires.</title>
        <authorList>
            <person name="Burstein D."/>
            <person name="Amaro F."/>
            <person name="Zusman T."/>
            <person name="Lifshitz Z."/>
            <person name="Cohen O."/>
            <person name="Gilbert J.A."/>
            <person name="Pupko T."/>
            <person name="Shuman H.A."/>
            <person name="Segal G."/>
        </authorList>
    </citation>
    <scope>NUCLEOTIDE SEQUENCE [LARGE SCALE GENOMIC DNA]</scope>
    <source>
        <strain evidence="2 3">ORW</strain>
    </source>
</reference>
<comment type="caution">
    <text evidence="2">The sequence shown here is derived from an EMBL/GenBank/DDBJ whole genome shotgun (WGS) entry which is preliminary data.</text>
</comment>
<dbReference type="NCBIfam" id="NF045532">
    <property type="entry name" value="T4SS_lpg0008"/>
    <property type="match status" value="1"/>
</dbReference>
<dbReference type="PATRIC" id="fig|28084.5.peg.3146"/>
<accession>A0A0W0SCL4</accession>
<name>A0A0W0SCL4_9GAMM</name>
<gene>
    <name evidence="2" type="ORF">Lche_2901</name>
</gene>
<dbReference type="EMBL" id="LNXW01000013">
    <property type="protein sequence ID" value="KTC80881.1"/>
    <property type="molecule type" value="Genomic_DNA"/>
</dbReference>